<feature type="compositionally biased region" description="Low complexity" evidence="1">
    <location>
        <begin position="831"/>
        <end position="845"/>
    </location>
</feature>
<feature type="region of interest" description="Disordered" evidence="1">
    <location>
        <begin position="1113"/>
        <end position="1163"/>
    </location>
</feature>
<evidence type="ECO:0000313" key="2">
    <source>
        <dbReference type="EMBL" id="GBE88931.1"/>
    </source>
</evidence>
<proteinExistence type="predicted"/>
<organism evidence="2 3">
    <name type="scientific">Sparassis crispa</name>
    <dbReference type="NCBI Taxonomy" id="139825"/>
    <lineage>
        <taxon>Eukaryota</taxon>
        <taxon>Fungi</taxon>
        <taxon>Dikarya</taxon>
        <taxon>Basidiomycota</taxon>
        <taxon>Agaricomycotina</taxon>
        <taxon>Agaricomycetes</taxon>
        <taxon>Polyporales</taxon>
        <taxon>Sparassidaceae</taxon>
        <taxon>Sparassis</taxon>
    </lineage>
</organism>
<dbReference type="GeneID" id="38785848"/>
<feature type="compositionally biased region" description="Acidic residues" evidence="1">
    <location>
        <begin position="657"/>
        <end position="669"/>
    </location>
</feature>
<feature type="region of interest" description="Disordered" evidence="1">
    <location>
        <begin position="1"/>
        <end position="90"/>
    </location>
</feature>
<evidence type="ECO:0000313" key="3">
    <source>
        <dbReference type="Proteomes" id="UP000287166"/>
    </source>
</evidence>
<feature type="compositionally biased region" description="Basic and acidic residues" evidence="1">
    <location>
        <begin position="791"/>
        <end position="816"/>
    </location>
</feature>
<feature type="compositionally biased region" description="Low complexity" evidence="1">
    <location>
        <begin position="869"/>
        <end position="882"/>
    </location>
</feature>
<protein>
    <submittedName>
        <fullName evidence="2">Uncharacterized protein</fullName>
    </submittedName>
</protein>
<feature type="compositionally biased region" description="Pro residues" evidence="1">
    <location>
        <begin position="1"/>
        <end position="14"/>
    </location>
</feature>
<sequence length="1190" mass="128975">MPPLLATPPPPESPPVFGRLTSPDLHPHTDTVLSTPVLRSASLPKGNVPPAGRLLPTVGLPDERPSRSEGKEERKMATSVSGLAAENGPPAERLEDLSLRLAASKAATDNGASRSQSPSSPLTRRFLQDRSPVTGRSQVTDEGAKPASVGITSPPSAQMLAVRQVPSVQVQPGIPSAPVDVHPRFDALMEADPCKAPVLSVIKLRNYTASVDGPPRLNTQLQVSQSEAPPVSYVPMQADHPTSFGLRPEISIQPPPLLVPPVRNQVNYSPSVDTLPWTNTQIPIPLLSTAFTFNMGPNPFTPHSWAYGAVPAPSPPHTVGRTNHNSRGPYRPLVLSSILRSRRRLPLSLHSHRRTSGPTEQSAPEARRLMVVTQHVRREVRREAARSIPRYSERRIERLSAVVSEGWWRNGRAVVLHGMPLAVQRALGWTELDHGGRLPMRARRISQDVEMSSAEVSPAMPVRGLNNADEDVIMDSREAASIPSAATLRPPLNIVAAKNTQDAAKNTQDIARNTQDKYTQNIAKETQDITMKEQDTETLAIPRALRDKVTDAVKDFPNVVMHSSKSQQDVKATEPVSTTAQQGHPVSSASLGNAIRIMVQGSGQFHGAEVCYYDTYIMDYADQDGAFWRAHFQEDEDQALYVEKIEAIEWSQVGNPPDEETVEEEESDQQDQAGGDEHMDMAEAQKDVNRRKGNDDGLPESNRRTEPMAQDFSTVVANLLSARNDASTEILTKTPATAARGMYDGSYIASTSENKKYPGQVKAAMEDEDGTGCWRHEDVYDVHEFRAGEWVKEGKPNNEGGHGDPPTKIDKGKAVDRGNMVESSTRFNDKSASNDSSSSSRSHYSQVGAGMAVHGQFPDASPAHQNDDSTPSETSPAAPTTELPAENDRARLVAMLPATTEPEIVDMLLEMLRSTPENGVPATEPSVPDSAHLPSVPPLPPMEKSLSLLPTSSAAAETRCTRESPAVPTVTPPVDMHVRSEFPTVLPTTTPTNYNAKASMPPTEELHRQRSNGEVRRCEPGPEDQGRVPFSPPLPPAWRLSPGFDKSSLRRTAPIPMATVDSPWRRSRGMRVAGGIRLGKRTQPGDTEVPAPRHSPLVRLAYLGPAPIRTTVSQLSVADSSSSEDDDDAQTGTYSSSDVVGSSDAELHIQPGSSPTAPEESANRHGLRAIAGIADVALRGVRRVTGWWGS</sequence>
<feature type="compositionally biased region" description="Basic and acidic residues" evidence="1">
    <location>
        <begin position="1004"/>
        <end position="1026"/>
    </location>
</feature>
<dbReference type="InParanoid" id="A0A401H3E5"/>
<feature type="compositionally biased region" description="Polar residues" evidence="1">
    <location>
        <begin position="1130"/>
        <end position="1140"/>
    </location>
</feature>
<feature type="region of interest" description="Disordered" evidence="1">
    <location>
        <begin position="562"/>
        <end position="587"/>
    </location>
</feature>
<reference evidence="2 3" key="1">
    <citation type="journal article" date="2018" name="Sci. Rep.">
        <title>Genome sequence of the cauliflower mushroom Sparassis crispa (Hanabiratake) and its association with beneficial usage.</title>
        <authorList>
            <person name="Kiyama R."/>
            <person name="Furutani Y."/>
            <person name="Kawaguchi K."/>
            <person name="Nakanishi T."/>
        </authorList>
    </citation>
    <scope>NUCLEOTIDE SEQUENCE [LARGE SCALE GENOMIC DNA]</scope>
</reference>
<feature type="compositionally biased region" description="Basic and acidic residues" evidence="1">
    <location>
        <begin position="61"/>
        <end position="76"/>
    </location>
</feature>
<feature type="region of interest" description="Disordered" evidence="1">
    <location>
        <begin position="984"/>
        <end position="1036"/>
    </location>
</feature>
<feature type="region of interest" description="Disordered" evidence="1">
    <location>
        <begin position="687"/>
        <end position="710"/>
    </location>
</feature>
<feature type="compositionally biased region" description="Polar residues" evidence="1">
    <location>
        <begin position="110"/>
        <end position="122"/>
    </location>
</feature>
<name>A0A401H3E5_9APHY</name>
<feature type="region of interest" description="Disordered" evidence="1">
    <location>
        <begin position="105"/>
        <end position="152"/>
    </location>
</feature>
<dbReference type="AlphaFoldDB" id="A0A401H3E5"/>
<keyword evidence="3" id="KW-1185">Reference proteome</keyword>
<dbReference type="RefSeq" id="XP_027619844.1">
    <property type="nucleotide sequence ID" value="XM_027764043.1"/>
</dbReference>
<feature type="compositionally biased region" description="Basic and acidic residues" evidence="1">
    <location>
        <begin position="687"/>
        <end position="706"/>
    </location>
</feature>
<evidence type="ECO:0000256" key="1">
    <source>
        <dbReference type="SAM" id="MobiDB-lite"/>
    </source>
</evidence>
<gene>
    <name evidence="2" type="ORF">SCP_1403390</name>
</gene>
<feature type="region of interest" description="Disordered" evidence="1">
    <location>
        <begin position="791"/>
        <end position="888"/>
    </location>
</feature>
<dbReference type="Proteomes" id="UP000287166">
    <property type="component" value="Unassembled WGS sequence"/>
</dbReference>
<accession>A0A401H3E5</accession>
<feature type="compositionally biased region" description="Polar residues" evidence="1">
    <location>
        <begin position="986"/>
        <end position="996"/>
    </location>
</feature>
<dbReference type="EMBL" id="BFAD01000014">
    <property type="protein sequence ID" value="GBE88931.1"/>
    <property type="molecule type" value="Genomic_DNA"/>
</dbReference>
<feature type="region of interest" description="Disordered" evidence="1">
    <location>
        <begin position="650"/>
        <end position="675"/>
    </location>
</feature>
<comment type="caution">
    <text evidence="2">The sequence shown here is derived from an EMBL/GenBank/DDBJ whole genome shotgun (WGS) entry which is preliminary data.</text>
</comment>